<dbReference type="InterPro" id="IPR008988">
    <property type="entry name" value="Transcriptional_repressor_C"/>
</dbReference>
<dbReference type="CDD" id="cd16442">
    <property type="entry name" value="BPL"/>
    <property type="match status" value="1"/>
</dbReference>
<dbReference type="OrthoDB" id="9807064at2"/>
<name>A0A844ZU61_9SPHN</name>
<dbReference type="Proteomes" id="UP000442714">
    <property type="component" value="Unassembled WGS sequence"/>
</dbReference>
<dbReference type="AlphaFoldDB" id="A0A844ZU61"/>
<comment type="caution">
    <text evidence="8">The sequence shown here is derived from an EMBL/GenBank/DDBJ whole genome shotgun (WGS) entry which is preliminary data.</text>
</comment>
<dbReference type="Pfam" id="PF03099">
    <property type="entry name" value="BPL_LplA_LipB"/>
    <property type="match status" value="1"/>
</dbReference>
<gene>
    <name evidence="8" type="ORF">GRI41_05860</name>
</gene>
<organism evidence="8 9">
    <name type="scientific">Pontixanthobacter aquaemixtae</name>
    <dbReference type="NCBI Taxonomy" id="1958940"/>
    <lineage>
        <taxon>Bacteria</taxon>
        <taxon>Pseudomonadati</taxon>
        <taxon>Pseudomonadota</taxon>
        <taxon>Alphaproteobacteria</taxon>
        <taxon>Sphingomonadales</taxon>
        <taxon>Erythrobacteraceae</taxon>
        <taxon>Pontixanthobacter</taxon>
    </lineage>
</organism>
<evidence type="ECO:0000256" key="2">
    <source>
        <dbReference type="ARBA" id="ARBA00022741"/>
    </source>
</evidence>
<dbReference type="SUPFAM" id="SSF55681">
    <property type="entry name" value="Class II aaRS and biotin synthetases"/>
    <property type="match status" value="1"/>
</dbReference>
<sequence>MIHYVTETGSTNSDLAARLAGKERVPEGEWLVADRQSAGRGRQGRDWFDGSGNFMGSTVVHLAQGDPAGATLALLTGLAVYEACLPLVPDPSAMSLKWPNDVLIGRAKLAGILLEGQGNSVVVGIGVNLAAAPELTDRQTIALSKLGPTPDRDDFAERLANVFATELERWRSFGLEPLIRRWTKAAHPVGTALTFHDGDATPQQGSFAGLGEDGSLLLRLADGSQRAIHAGDVMLA</sequence>
<dbReference type="InterPro" id="IPR004408">
    <property type="entry name" value="Biotin_CoA_COase_ligase"/>
</dbReference>
<dbReference type="InterPro" id="IPR045864">
    <property type="entry name" value="aa-tRNA-synth_II/BPL/LPL"/>
</dbReference>
<keyword evidence="3" id="KW-0067">ATP-binding</keyword>
<keyword evidence="4" id="KW-0092">Biotin</keyword>
<dbReference type="PANTHER" id="PTHR12835">
    <property type="entry name" value="BIOTIN PROTEIN LIGASE"/>
    <property type="match status" value="1"/>
</dbReference>
<dbReference type="GO" id="GO:0005524">
    <property type="term" value="F:ATP binding"/>
    <property type="evidence" value="ECO:0007669"/>
    <property type="project" value="UniProtKB-KW"/>
</dbReference>
<comment type="catalytic activity">
    <reaction evidence="6">
        <text>biotin + L-lysyl-[protein] + ATP = N(6)-biotinyl-L-lysyl-[protein] + AMP + diphosphate + H(+)</text>
        <dbReference type="Rhea" id="RHEA:11756"/>
        <dbReference type="Rhea" id="RHEA-COMP:9752"/>
        <dbReference type="Rhea" id="RHEA-COMP:10505"/>
        <dbReference type="ChEBI" id="CHEBI:15378"/>
        <dbReference type="ChEBI" id="CHEBI:29969"/>
        <dbReference type="ChEBI" id="CHEBI:30616"/>
        <dbReference type="ChEBI" id="CHEBI:33019"/>
        <dbReference type="ChEBI" id="CHEBI:57586"/>
        <dbReference type="ChEBI" id="CHEBI:83144"/>
        <dbReference type="ChEBI" id="CHEBI:456215"/>
        <dbReference type="EC" id="6.3.4.15"/>
    </reaction>
</comment>
<dbReference type="Gene3D" id="3.30.930.10">
    <property type="entry name" value="Bira Bifunctional Protein, Domain 2"/>
    <property type="match status" value="1"/>
</dbReference>
<evidence type="ECO:0000256" key="1">
    <source>
        <dbReference type="ARBA" id="ARBA00022598"/>
    </source>
</evidence>
<dbReference type="RefSeq" id="WP_160603809.1">
    <property type="nucleotide sequence ID" value="NZ_WTYX01000001.1"/>
</dbReference>
<dbReference type="EC" id="6.3.4.15" evidence="5"/>
<protein>
    <recommendedName>
        <fullName evidence="5">biotin--[biotin carboxyl-carrier protein] ligase</fullName>
        <ecNumber evidence="5">6.3.4.15</ecNumber>
    </recommendedName>
</protein>
<dbReference type="PANTHER" id="PTHR12835:SF5">
    <property type="entry name" value="BIOTIN--PROTEIN LIGASE"/>
    <property type="match status" value="1"/>
</dbReference>
<dbReference type="GO" id="GO:0004077">
    <property type="term" value="F:biotin--[biotin carboxyl-carrier protein] ligase activity"/>
    <property type="evidence" value="ECO:0007669"/>
    <property type="project" value="UniProtKB-EC"/>
</dbReference>
<reference evidence="8 9" key="1">
    <citation type="submission" date="2019-12" db="EMBL/GenBank/DDBJ databases">
        <title>Genomic-based taxomic classification of the family Erythrobacteraceae.</title>
        <authorList>
            <person name="Xu L."/>
        </authorList>
    </citation>
    <scope>NUCLEOTIDE SEQUENCE [LARGE SCALE GENOMIC DNA]</scope>
    <source>
        <strain evidence="8 9">KCTC 52763</strain>
    </source>
</reference>
<dbReference type="InterPro" id="IPR004143">
    <property type="entry name" value="BPL_LPL_catalytic"/>
</dbReference>
<evidence type="ECO:0000313" key="9">
    <source>
        <dbReference type="Proteomes" id="UP000442714"/>
    </source>
</evidence>
<dbReference type="NCBIfam" id="TIGR00121">
    <property type="entry name" value="birA_ligase"/>
    <property type="match status" value="1"/>
</dbReference>
<keyword evidence="1 8" id="KW-0436">Ligase</keyword>
<dbReference type="Gene3D" id="2.30.30.100">
    <property type="match status" value="1"/>
</dbReference>
<evidence type="ECO:0000256" key="3">
    <source>
        <dbReference type="ARBA" id="ARBA00022840"/>
    </source>
</evidence>
<keyword evidence="2" id="KW-0547">Nucleotide-binding</keyword>
<evidence type="ECO:0000256" key="5">
    <source>
        <dbReference type="ARBA" id="ARBA00024227"/>
    </source>
</evidence>
<dbReference type="Pfam" id="PF02237">
    <property type="entry name" value="BPL_C"/>
    <property type="match status" value="1"/>
</dbReference>
<keyword evidence="9" id="KW-1185">Reference proteome</keyword>
<evidence type="ECO:0000313" key="8">
    <source>
        <dbReference type="EMBL" id="MXO90337.1"/>
    </source>
</evidence>
<dbReference type="EMBL" id="WTYX01000001">
    <property type="protein sequence ID" value="MXO90337.1"/>
    <property type="molecule type" value="Genomic_DNA"/>
</dbReference>
<accession>A0A844ZU61</accession>
<feature type="domain" description="BPL/LPL catalytic" evidence="7">
    <location>
        <begin position="1"/>
        <end position="171"/>
    </location>
</feature>
<dbReference type="InterPro" id="IPR003142">
    <property type="entry name" value="BPL_C"/>
</dbReference>
<proteinExistence type="predicted"/>
<dbReference type="PROSITE" id="PS51733">
    <property type="entry name" value="BPL_LPL_CATALYTIC"/>
    <property type="match status" value="1"/>
</dbReference>
<evidence type="ECO:0000256" key="4">
    <source>
        <dbReference type="ARBA" id="ARBA00023267"/>
    </source>
</evidence>
<dbReference type="SUPFAM" id="SSF50037">
    <property type="entry name" value="C-terminal domain of transcriptional repressors"/>
    <property type="match status" value="1"/>
</dbReference>
<evidence type="ECO:0000256" key="6">
    <source>
        <dbReference type="ARBA" id="ARBA00047846"/>
    </source>
</evidence>
<dbReference type="GO" id="GO:0005737">
    <property type="term" value="C:cytoplasm"/>
    <property type="evidence" value="ECO:0007669"/>
    <property type="project" value="TreeGrafter"/>
</dbReference>
<evidence type="ECO:0000259" key="7">
    <source>
        <dbReference type="PROSITE" id="PS51733"/>
    </source>
</evidence>